<dbReference type="Pfam" id="PF01969">
    <property type="entry name" value="Ni_insertion"/>
    <property type="match status" value="1"/>
</dbReference>
<accession>A0A1T4LWT2</accession>
<keyword evidence="1 3" id="KW-0533">Nickel</keyword>
<dbReference type="HAMAP" id="MF_01074">
    <property type="entry name" value="LarC"/>
    <property type="match status" value="1"/>
</dbReference>
<dbReference type="GO" id="GO:0016829">
    <property type="term" value="F:lyase activity"/>
    <property type="evidence" value="ECO:0007669"/>
    <property type="project" value="UniProtKB-UniRule"/>
</dbReference>
<evidence type="ECO:0000313" key="5">
    <source>
        <dbReference type="Proteomes" id="UP000190657"/>
    </source>
</evidence>
<name>A0A1T4LWT2_9FIRM</name>
<dbReference type="GO" id="GO:0051604">
    <property type="term" value="P:protein maturation"/>
    <property type="evidence" value="ECO:0007669"/>
    <property type="project" value="UniProtKB-UniRule"/>
</dbReference>
<dbReference type="EMBL" id="FUWW01000010">
    <property type="protein sequence ID" value="SJZ59210.1"/>
    <property type="molecule type" value="Genomic_DNA"/>
</dbReference>
<dbReference type="OrthoDB" id="9765625at2"/>
<dbReference type="GO" id="GO:0016151">
    <property type="term" value="F:nickel cation binding"/>
    <property type="evidence" value="ECO:0007669"/>
    <property type="project" value="UniProtKB-UniRule"/>
</dbReference>
<reference evidence="4 5" key="1">
    <citation type="submission" date="2017-02" db="EMBL/GenBank/DDBJ databases">
        <authorList>
            <person name="Peterson S.W."/>
        </authorList>
    </citation>
    <scope>NUCLEOTIDE SEQUENCE [LARGE SCALE GENOMIC DNA]</scope>
    <source>
        <strain evidence="4 5">ATCC 51222</strain>
    </source>
</reference>
<dbReference type="RefSeq" id="WP_078768520.1">
    <property type="nucleotide sequence ID" value="NZ_FUWW01000010.1"/>
</dbReference>
<dbReference type="STRING" id="290054.SAMN02745114_01041"/>
<dbReference type="EC" id="4.99.1.12" evidence="3"/>
<dbReference type="InterPro" id="IPR002822">
    <property type="entry name" value="Ni_insertion"/>
</dbReference>
<comment type="similarity">
    <text evidence="3">Belongs to the LarC family.</text>
</comment>
<evidence type="ECO:0000256" key="2">
    <source>
        <dbReference type="ARBA" id="ARBA00023239"/>
    </source>
</evidence>
<keyword evidence="5" id="KW-1185">Reference proteome</keyword>
<dbReference type="PANTHER" id="PTHR36566:SF1">
    <property type="entry name" value="PYRIDINIUM-3,5-BISTHIOCARBOXYLIC ACID MONONUCLEOTIDE NICKEL INSERTION PROTEIN"/>
    <property type="match status" value="1"/>
</dbReference>
<gene>
    <name evidence="3" type="primary">larC</name>
    <name evidence="4" type="ORF">SAMN02745114_01041</name>
</gene>
<evidence type="ECO:0000256" key="3">
    <source>
        <dbReference type="HAMAP-Rule" id="MF_01074"/>
    </source>
</evidence>
<dbReference type="PANTHER" id="PTHR36566">
    <property type="entry name" value="NICKEL INSERTION PROTEIN-RELATED"/>
    <property type="match status" value="1"/>
</dbReference>
<dbReference type="NCBIfam" id="TIGR00299">
    <property type="entry name" value="nickel pincer cofactor biosynthesis protein LarC"/>
    <property type="match status" value="1"/>
</dbReference>
<dbReference type="AlphaFoldDB" id="A0A1T4LWT2"/>
<evidence type="ECO:0000313" key="4">
    <source>
        <dbReference type="EMBL" id="SJZ59210.1"/>
    </source>
</evidence>
<protein>
    <recommendedName>
        <fullName evidence="3">Pyridinium-3,5-bisthiocarboxylic acid mononucleotide nickel insertion protein</fullName>
        <shortName evidence="3">P2TMN nickel insertion protein</shortName>
        <ecNumber evidence="3">4.99.1.12</ecNumber>
    </recommendedName>
    <alternativeName>
        <fullName evidence="3">Nickel-pincer cofactor biosynthesis protein LarC</fullName>
    </alternativeName>
</protein>
<dbReference type="Proteomes" id="UP000190657">
    <property type="component" value="Unassembled WGS sequence"/>
</dbReference>
<proteinExistence type="inferred from homology"/>
<evidence type="ECO:0000256" key="1">
    <source>
        <dbReference type="ARBA" id="ARBA00022596"/>
    </source>
</evidence>
<keyword evidence="2 3" id="KW-0456">Lyase</keyword>
<dbReference type="Gene3D" id="3.30.70.1380">
    <property type="entry name" value="Transcriptional regulatory protein pf0864 domain like"/>
    <property type="match status" value="1"/>
</dbReference>
<sequence length="374" mass="41404">MKSLYLECNMGVAGDMLCASLLDTLNEKDKEYIINKLNTLLCDVTVSLNTTTKSGIRASKFDVTIKESGHTHTSISEIYKIIDGFDIPQKVKENTKAVYKLIAEAESKVHGTTVADVHLHEVGAKDAIIDITACCLLIDYLQIDKIVCSPIATGFGKVKTAHGIMPVPAPATAELLSSIPCFTGDIKGELTTPTGVALVKFFANEFSASNGEYEKVGYGAGTKNFEKPNIIRTFIKESDTDTVFELRCQIDDMTGEELGYALNKMLALGAKDAYIKPIVMKKSRPAFEFTVICSPADKDELTRQMFKHTTTLGIRQIECVRAILDREIYEKNGVRIKRSHGYGTQTEKIEFDDIVKIAEEKDISVFEARKMIEK</sequence>
<comment type="catalytic activity">
    <reaction evidence="3">
        <text>Ni(II)-pyridinium-3,5-bisthiocarboxylate mononucleotide = pyridinium-3,5-bisthiocarboxylate mononucleotide + Ni(2+)</text>
        <dbReference type="Rhea" id="RHEA:54784"/>
        <dbReference type="ChEBI" id="CHEBI:49786"/>
        <dbReference type="ChEBI" id="CHEBI:137372"/>
        <dbReference type="ChEBI" id="CHEBI:137373"/>
        <dbReference type="EC" id="4.99.1.12"/>
    </reaction>
</comment>
<organism evidence="4 5">
    <name type="scientific">Eubacterium coprostanoligenes</name>
    <dbReference type="NCBI Taxonomy" id="290054"/>
    <lineage>
        <taxon>Bacteria</taxon>
        <taxon>Bacillati</taxon>
        <taxon>Bacillota</taxon>
        <taxon>Clostridia</taxon>
        <taxon>Eubacteriales</taxon>
        <taxon>Eubacteriaceae</taxon>
        <taxon>Eubacterium</taxon>
    </lineage>
</organism>
<comment type="function">
    <text evidence="3">Involved in the biosynthesis of a nickel-pincer cofactor ((SCS)Ni(II) pincer complex). Binds Ni(2+), and functions in nickel delivery to pyridinium-3,5-bisthiocarboxylic acid mononucleotide (P2TMN), to form the mature cofactor. Is thus probably required for the activation of nickel-pincer cofactor-dependent enzymes.</text>
</comment>